<proteinExistence type="predicted"/>
<sequence length="114" mass="12158">MTGGYNSQTILLVILTAGVGTLVLRLSFILLFGRLDRIPPQVIGILRFVPAAVLAALIVPAIVVLSVEPSFGLSFEWPMLLAGAIAAIIAWRTENVLATIGIGMIALWTFQISL</sequence>
<dbReference type="EMBL" id="CP100356">
    <property type="protein sequence ID" value="UTF55754.1"/>
    <property type="molecule type" value="Genomic_DNA"/>
</dbReference>
<dbReference type="KEGG" id="sawl:NGM29_18870"/>
<accession>A0A9E7NC64</accession>
<dbReference type="AlphaFoldDB" id="A0A9E7NC64"/>
<dbReference type="Pfam" id="PF05437">
    <property type="entry name" value="AzlD"/>
    <property type="match status" value="1"/>
</dbReference>
<keyword evidence="1" id="KW-0812">Transmembrane</keyword>
<feature type="transmembrane region" description="Helical" evidence="1">
    <location>
        <begin position="96"/>
        <end position="113"/>
    </location>
</feature>
<reference evidence="2" key="1">
    <citation type="submission" date="2022-06" db="EMBL/GenBank/DDBJ databases">
        <title>Diverse halophilic archaea isolated from saline environments.</title>
        <authorList>
            <person name="Cui H.-L."/>
        </authorList>
    </citation>
    <scope>NUCLEOTIDE SEQUENCE</scope>
    <source>
        <strain evidence="2">WLHS1</strain>
        <plasmid evidence="2">unnamed1</plasmid>
    </source>
</reference>
<feature type="transmembrane region" description="Helical" evidence="1">
    <location>
        <begin position="12"/>
        <end position="33"/>
    </location>
</feature>
<name>A0A9E7NC64_9EURY</name>
<protein>
    <submittedName>
        <fullName evidence="2">AzlD domain-containing protein</fullName>
    </submittedName>
</protein>
<dbReference type="InterPro" id="IPR008407">
    <property type="entry name" value="Brnchd-chn_aa_trnsp_AzlD"/>
</dbReference>
<gene>
    <name evidence="2" type="ORF">NGM29_18870</name>
</gene>
<dbReference type="Proteomes" id="UP001056855">
    <property type="component" value="Plasmid unnamed1"/>
</dbReference>
<dbReference type="GeneID" id="73292154"/>
<geneLocation type="plasmid" evidence="2 3">
    <name>unnamed1</name>
</geneLocation>
<evidence type="ECO:0000313" key="2">
    <source>
        <dbReference type="EMBL" id="UTF55754.1"/>
    </source>
</evidence>
<evidence type="ECO:0000313" key="3">
    <source>
        <dbReference type="Proteomes" id="UP001056855"/>
    </source>
</evidence>
<keyword evidence="2" id="KW-0614">Plasmid</keyword>
<keyword evidence="3" id="KW-1185">Reference proteome</keyword>
<organism evidence="2 3">
    <name type="scientific">Natronosalvus rutilus</name>
    <dbReference type="NCBI Taxonomy" id="2953753"/>
    <lineage>
        <taxon>Archaea</taxon>
        <taxon>Methanobacteriati</taxon>
        <taxon>Methanobacteriota</taxon>
        <taxon>Stenosarchaea group</taxon>
        <taxon>Halobacteria</taxon>
        <taxon>Halobacteriales</taxon>
        <taxon>Natrialbaceae</taxon>
        <taxon>Natronosalvus</taxon>
    </lineage>
</organism>
<dbReference type="RefSeq" id="WP_254161102.1">
    <property type="nucleotide sequence ID" value="NZ_CP100356.1"/>
</dbReference>
<evidence type="ECO:0000256" key="1">
    <source>
        <dbReference type="SAM" id="Phobius"/>
    </source>
</evidence>
<feature type="transmembrane region" description="Helical" evidence="1">
    <location>
        <begin position="71"/>
        <end position="89"/>
    </location>
</feature>
<keyword evidence="1" id="KW-0472">Membrane</keyword>
<keyword evidence="1" id="KW-1133">Transmembrane helix</keyword>
<feature type="transmembrane region" description="Helical" evidence="1">
    <location>
        <begin position="45"/>
        <end position="65"/>
    </location>
</feature>